<dbReference type="Proteomes" id="UP001519332">
    <property type="component" value="Unassembled WGS sequence"/>
</dbReference>
<dbReference type="RefSeq" id="WP_209646276.1">
    <property type="nucleotide sequence ID" value="NZ_JAGINW010000001.1"/>
</dbReference>
<evidence type="ECO:0008006" key="3">
    <source>
        <dbReference type="Google" id="ProtNLM"/>
    </source>
</evidence>
<gene>
    <name evidence="1" type="ORF">JOF56_009887</name>
</gene>
<dbReference type="EMBL" id="JAGINW010000001">
    <property type="protein sequence ID" value="MBP2329502.1"/>
    <property type="molecule type" value="Genomic_DNA"/>
</dbReference>
<protein>
    <recommendedName>
        <fullName evidence="3">CHAT domain-containing protein</fullName>
    </recommendedName>
</protein>
<comment type="caution">
    <text evidence="1">The sequence shown here is derived from an EMBL/GenBank/DDBJ whole genome shotgun (WGS) entry which is preliminary data.</text>
</comment>
<evidence type="ECO:0000313" key="2">
    <source>
        <dbReference type="Proteomes" id="UP001519332"/>
    </source>
</evidence>
<evidence type="ECO:0000313" key="1">
    <source>
        <dbReference type="EMBL" id="MBP2329502.1"/>
    </source>
</evidence>
<keyword evidence="2" id="KW-1185">Reference proteome</keyword>
<reference evidence="1 2" key="1">
    <citation type="submission" date="2021-03" db="EMBL/GenBank/DDBJ databases">
        <title>Sequencing the genomes of 1000 actinobacteria strains.</title>
        <authorList>
            <person name="Klenk H.-P."/>
        </authorList>
    </citation>
    <scope>NUCLEOTIDE SEQUENCE [LARGE SCALE GENOMIC DNA]</scope>
    <source>
        <strain evidence="1 2">DSM 46670</strain>
    </source>
</reference>
<sequence length="419" mass="46701">MTRELPAEVTIDHTDGLSRVAGASYNRARTINLRFIELPSGQGYLVQAWGTAFPEDGGGGYQGRLLRPVEDVNASIDVLRKAWQSSVIEHKYADPDTKRIHHPFADGWNLASRALLDRVALPLARAGYNTFKLLFGGRDEGLQTIRALLLAALCRGANVISIESDTLMVPWGMLYTAPVGEPAYPAENSWSFDGFWGYRHVIEHTFTRIGDFDSRIHLDDRQVVVGLNMDHNVDQQYPRTPYIAPIIDFFTERAKVVLRRNKNELADAFQDPLFPDHITFFGCHGKVAAFENPYLQLGDSEKIYGADILAWLADAPLATRPFVFVGACQGGQVCSAFYSAFGKALLNNGARCLIGPQVDLPPAFACEYSRRLFTDFLEPGAKLGDIVRSLARTFVDEHSNPLGLMFSLYRGMDVHLWTQ</sequence>
<name>A0ABS4TYM4_9PSEU</name>
<accession>A0ABS4TYM4</accession>
<proteinExistence type="predicted"/>
<organism evidence="1 2">
    <name type="scientific">Kibdelosporangium banguiense</name>
    <dbReference type="NCBI Taxonomy" id="1365924"/>
    <lineage>
        <taxon>Bacteria</taxon>
        <taxon>Bacillati</taxon>
        <taxon>Actinomycetota</taxon>
        <taxon>Actinomycetes</taxon>
        <taxon>Pseudonocardiales</taxon>
        <taxon>Pseudonocardiaceae</taxon>
        <taxon>Kibdelosporangium</taxon>
    </lineage>
</organism>